<dbReference type="InterPro" id="IPR023214">
    <property type="entry name" value="HAD_sf"/>
</dbReference>
<dbReference type="SUPFAM" id="SSF56784">
    <property type="entry name" value="HAD-like"/>
    <property type="match status" value="1"/>
</dbReference>
<evidence type="ECO:0000313" key="2">
    <source>
        <dbReference type="Proteomes" id="UP000247569"/>
    </source>
</evidence>
<dbReference type="Gene3D" id="1.10.150.240">
    <property type="entry name" value="Putative phosphatase, domain 2"/>
    <property type="match status" value="1"/>
</dbReference>
<name>A0A318KEE9_9NOCA</name>
<evidence type="ECO:0000313" key="1">
    <source>
        <dbReference type="EMBL" id="PXX70663.1"/>
    </source>
</evidence>
<dbReference type="PANTHER" id="PTHR47829:SF1">
    <property type="entry name" value="HAD FAMILY PHOSPHATASE"/>
    <property type="match status" value="1"/>
</dbReference>
<dbReference type="InterPro" id="IPR036412">
    <property type="entry name" value="HAD-like_sf"/>
</dbReference>
<dbReference type="Gene3D" id="3.40.50.1000">
    <property type="entry name" value="HAD superfamily/HAD-like"/>
    <property type="match status" value="1"/>
</dbReference>
<accession>A0A318KEE9</accession>
<keyword evidence="2" id="KW-1185">Reference proteome</keyword>
<comment type="caution">
    <text evidence="1">The sequence shown here is derived from an EMBL/GenBank/DDBJ whole genome shotgun (WGS) entry which is preliminary data.</text>
</comment>
<dbReference type="PRINTS" id="PR00413">
    <property type="entry name" value="HADHALOGNASE"/>
</dbReference>
<dbReference type="SFLD" id="SFLDG01129">
    <property type="entry name" value="C1.5:_HAD__Beta-PGM__Phosphata"/>
    <property type="match status" value="1"/>
</dbReference>
<dbReference type="Pfam" id="PF00702">
    <property type="entry name" value="Hydrolase"/>
    <property type="match status" value="1"/>
</dbReference>
<reference evidence="1 2" key="1">
    <citation type="submission" date="2018-05" db="EMBL/GenBank/DDBJ databases">
        <title>Genomic Encyclopedia of Type Strains, Phase IV (KMG-IV): sequencing the most valuable type-strain genomes for metagenomic binning, comparative biology and taxonomic classification.</title>
        <authorList>
            <person name="Goeker M."/>
        </authorList>
    </citation>
    <scope>NUCLEOTIDE SEQUENCE [LARGE SCALE GENOMIC DNA]</scope>
    <source>
        <strain evidence="1 2">DSM 44704</strain>
    </source>
</reference>
<dbReference type="InterPro" id="IPR052898">
    <property type="entry name" value="ACAD10-like"/>
</dbReference>
<dbReference type="InterPro" id="IPR006439">
    <property type="entry name" value="HAD-SF_hydro_IA"/>
</dbReference>
<dbReference type="EMBL" id="QJKF01000001">
    <property type="protein sequence ID" value="PXX70663.1"/>
    <property type="molecule type" value="Genomic_DNA"/>
</dbReference>
<sequence>MLGRADDSPRVLIVDYGGVLTNPIAETIGHFANHLEIEPAELLAALAAAGSAGETIMAPLERAEISEAEFLDRMSRSLTGVAGRAIDLRDFRTVWFSGRFANHMMLDRLAELRGEGRTLALLTNNVREWEPYWRAQVPADTLFDVVVNSADEGVRKPDEAIYHIAIDRLGVAPRHCLFVDDDLTNCQSARAVGMRVHHFVDTPGAVTAIDEWFGRTTTGALPVVAGNPGAGESS</sequence>
<keyword evidence="1" id="KW-0378">Hydrolase</keyword>
<dbReference type="SFLD" id="SFLDS00003">
    <property type="entry name" value="Haloacid_Dehalogenase"/>
    <property type="match status" value="1"/>
</dbReference>
<dbReference type="GO" id="GO:0016787">
    <property type="term" value="F:hydrolase activity"/>
    <property type="evidence" value="ECO:0007669"/>
    <property type="project" value="UniProtKB-KW"/>
</dbReference>
<organism evidence="1 2">
    <name type="scientific">Nocardia tenerifensis</name>
    <dbReference type="NCBI Taxonomy" id="228006"/>
    <lineage>
        <taxon>Bacteria</taxon>
        <taxon>Bacillati</taxon>
        <taxon>Actinomycetota</taxon>
        <taxon>Actinomycetes</taxon>
        <taxon>Mycobacteriales</taxon>
        <taxon>Nocardiaceae</taxon>
        <taxon>Nocardia</taxon>
    </lineage>
</organism>
<dbReference type="PANTHER" id="PTHR47829">
    <property type="entry name" value="HYDROLASE, PUTATIVE (AFU_ORTHOLOGUE AFUA_1G12880)-RELATED"/>
    <property type="match status" value="1"/>
</dbReference>
<dbReference type="InterPro" id="IPR023198">
    <property type="entry name" value="PGP-like_dom2"/>
</dbReference>
<dbReference type="AlphaFoldDB" id="A0A318KEE9"/>
<dbReference type="NCBIfam" id="TIGR01509">
    <property type="entry name" value="HAD-SF-IA-v3"/>
    <property type="match status" value="1"/>
</dbReference>
<proteinExistence type="predicted"/>
<dbReference type="CDD" id="cd02603">
    <property type="entry name" value="HAD_sEH-N_like"/>
    <property type="match status" value="1"/>
</dbReference>
<protein>
    <submittedName>
        <fullName evidence="1">Putative hydrolase of the HAD superfamily</fullName>
    </submittedName>
</protein>
<dbReference type="OrthoDB" id="9797415at2"/>
<gene>
    <name evidence="1" type="ORF">DFR70_10182</name>
</gene>
<dbReference type="Proteomes" id="UP000247569">
    <property type="component" value="Unassembled WGS sequence"/>
</dbReference>